<organism evidence="3 4">
    <name type="scientific">Dactylosporangium roseum</name>
    <dbReference type="NCBI Taxonomy" id="47989"/>
    <lineage>
        <taxon>Bacteria</taxon>
        <taxon>Bacillati</taxon>
        <taxon>Actinomycetota</taxon>
        <taxon>Actinomycetes</taxon>
        <taxon>Micromonosporales</taxon>
        <taxon>Micromonosporaceae</taxon>
        <taxon>Dactylosporangium</taxon>
    </lineage>
</organism>
<reference evidence="3" key="1">
    <citation type="submission" date="2021-04" db="EMBL/GenBank/DDBJ databases">
        <title>Biosynthetic gene clusters of Dactylosporangioum roseum.</title>
        <authorList>
            <person name="Hartkoorn R.C."/>
            <person name="Beaudoing E."/>
            <person name="Hot D."/>
            <person name="Moureu S."/>
        </authorList>
    </citation>
    <scope>NUCLEOTIDE SEQUENCE</scope>
    <source>
        <strain evidence="3">NRRL B-16295</strain>
    </source>
</reference>
<sequence length="391" mass="40093">MTQPPPPGPEQPAQPPFPGQGPAGPPVPVDPAAPAGDPAQAYWAAQGQPAAPEGFGPPSGYDPSAGYPVYYQAAPTGGYGVPVFGQQAGYDPLISPDYGGWWKRAMAVLKPGWKLFAGLQAIGVVMSLLVAIPQALYLLYLQDQLPRANADGTITTTEVDLTPFLAVFGITVVGIFLTFLVQFAITIASNHVGVSIAAGLKPSLGTSLLTAAKRVFPLLGWQLLAGLIVLAGICACVLPAIYLAAVFMVLPAVVTFERTNVISRCFQLFHRDLGASVSRIATIAGISIGVGIVGAIIAQVVQLGFGGTQALTPDFETGGPMFTTTVVVGIVVSSVISSVLAAAAAAFTAPLTLTAYADLRSRVETLSTATLAAEIGIATPSTPEWGAPSAV</sequence>
<proteinExistence type="predicted"/>
<accession>A0ABY5Z8F1</accession>
<feature type="transmembrane region" description="Helical" evidence="2">
    <location>
        <begin position="321"/>
        <end position="353"/>
    </location>
</feature>
<feature type="transmembrane region" description="Helical" evidence="2">
    <location>
        <begin position="277"/>
        <end position="301"/>
    </location>
</feature>
<keyword evidence="2" id="KW-1133">Transmembrane helix</keyword>
<evidence type="ECO:0000313" key="3">
    <source>
        <dbReference type="EMBL" id="UWZ38348.1"/>
    </source>
</evidence>
<protein>
    <recommendedName>
        <fullName evidence="5">Glycerophosphoryl diester phosphodiesterase membrane domain-containing protein</fullName>
    </recommendedName>
</protein>
<feature type="compositionally biased region" description="Low complexity" evidence="1">
    <location>
        <begin position="32"/>
        <end position="41"/>
    </location>
</feature>
<feature type="region of interest" description="Disordered" evidence="1">
    <location>
        <begin position="1"/>
        <end position="58"/>
    </location>
</feature>
<keyword evidence="4" id="KW-1185">Reference proteome</keyword>
<feature type="transmembrane region" description="Helical" evidence="2">
    <location>
        <begin position="161"/>
        <end position="185"/>
    </location>
</feature>
<feature type="compositionally biased region" description="Pro residues" evidence="1">
    <location>
        <begin position="1"/>
        <end position="31"/>
    </location>
</feature>
<keyword evidence="2" id="KW-0472">Membrane</keyword>
<name>A0ABY5Z8F1_9ACTN</name>
<evidence type="ECO:0000256" key="2">
    <source>
        <dbReference type="SAM" id="Phobius"/>
    </source>
</evidence>
<keyword evidence="2" id="KW-0812">Transmembrane</keyword>
<dbReference type="EMBL" id="CP073721">
    <property type="protein sequence ID" value="UWZ38348.1"/>
    <property type="molecule type" value="Genomic_DNA"/>
</dbReference>
<dbReference type="Proteomes" id="UP001058271">
    <property type="component" value="Chromosome"/>
</dbReference>
<gene>
    <name evidence="3" type="ORF">Drose_08925</name>
</gene>
<evidence type="ECO:0000256" key="1">
    <source>
        <dbReference type="SAM" id="MobiDB-lite"/>
    </source>
</evidence>
<feature type="transmembrane region" description="Helical" evidence="2">
    <location>
        <begin position="113"/>
        <end position="141"/>
    </location>
</feature>
<feature type="transmembrane region" description="Helical" evidence="2">
    <location>
        <begin position="223"/>
        <end position="256"/>
    </location>
</feature>
<evidence type="ECO:0008006" key="5">
    <source>
        <dbReference type="Google" id="ProtNLM"/>
    </source>
</evidence>
<evidence type="ECO:0000313" key="4">
    <source>
        <dbReference type="Proteomes" id="UP001058271"/>
    </source>
</evidence>
<dbReference type="RefSeq" id="WP_260727709.1">
    <property type="nucleotide sequence ID" value="NZ_BAAABS010000033.1"/>
</dbReference>